<dbReference type="RefSeq" id="WP_052604045.1">
    <property type="nucleotide sequence ID" value="NZ_JXYS01000003.1"/>
</dbReference>
<dbReference type="SUPFAM" id="SSF52172">
    <property type="entry name" value="CheY-like"/>
    <property type="match status" value="1"/>
</dbReference>
<accession>A0A0D8HLY9</accession>
<dbReference type="Proteomes" id="UP000032360">
    <property type="component" value="Unassembled WGS sequence"/>
</dbReference>
<evidence type="ECO:0000313" key="4">
    <source>
        <dbReference type="Proteomes" id="UP000032360"/>
    </source>
</evidence>
<sequence length="137" mass="15011">MAHIYVVSDANQVLTEVVSALEFITSDITTFPSSQEFLEACHKSAPDLAVLDFQVTNMGAMATCLELHLEESGGRLPHIPVLILIDRRPDVFLARRSKAEGFLVKPLDSIKLTNAAKAVLSGKGYQDESYKPISITH</sequence>
<dbReference type="Pfam" id="PF00072">
    <property type="entry name" value="Response_reg"/>
    <property type="match status" value="1"/>
</dbReference>
<evidence type="ECO:0000256" key="1">
    <source>
        <dbReference type="PROSITE-ProRule" id="PRU00169"/>
    </source>
</evidence>
<dbReference type="InterPro" id="IPR001789">
    <property type="entry name" value="Sig_transdc_resp-reg_receiver"/>
</dbReference>
<dbReference type="OrthoDB" id="5244598at2"/>
<proteinExistence type="predicted"/>
<organism evidence="3 4">
    <name type="scientific">Acidithrix ferrooxidans</name>
    <dbReference type="NCBI Taxonomy" id="1280514"/>
    <lineage>
        <taxon>Bacteria</taxon>
        <taxon>Bacillati</taxon>
        <taxon>Actinomycetota</taxon>
        <taxon>Acidimicrobiia</taxon>
        <taxon>Acidimicrobiales</taxon>
        <taxon>Acidimicrobiaceae</taxon>
        <taxon>Acidithrix</taxon>
    </lineage>
</organism>
<gene>
    <name evidence="3" type="primary">cseB</name>
    <name evidence="3" type="ORF">AXFE_02150</name>
</gene>
<dbReference type="STRING" id="1280514.AXFE_02150"/>
<evidence type="ECO:0000313" key="3">
    <source>
        <dbReference type="EMBL" id="KJF18928.1"/>
    </source>
</evidence>
<feature type="domain" description="Response regulatory" evidence="2">
    <location>
        <begin position="3"/>
        <end position="120"/>
    </location>
</feature>
<evidence type="ECO:0000259" key="2">
    <source>
        <dbReference type="PROSITE" id="PS50110"/>
    </source>
</evidence>
<keyword evidence="4" id="KW-1185">Reference proteome</keyword>
<dbReference type="PROSITE" id="PS50110">
    <property type="entry name" value="RESPONSE_REGULATORY"/>
    <property type="match status" value="1"/>
</dbReference>
<feature type="modified residue" description="4-aspartylphosphate" evidence="1">
    <location>
        <position position="52"/>
    </location>
</feature>
<comment type="caution">
    <text evidence="3">The sequence shown here is derived from an EMBL/GenBank/DDBJ whole genome shotgun (WGS) entry which is preliminary data.</text>
</comment>
<dbReference type="AlphaFoldDB" id="A0A0D8HLY9"/>
<dbReference type="SMART" id="SM00448">
    <property type="entry name" value="REC"/>
    <property type="match status" value="1"/>
</dbReference>
<dbReference type="InterPro" id="IPR011006">
    <property type="entry name" value="CheY-like_superfamily"/>
</dbReference>
<protein>
    <submittedName>
        <fullName evidence="3">Transcriptional regulatory protein CseB</fullName>
    </submittedName>
</protein>
<dbReference type="GO" id="GO:0000160">
    <property type="term" value="P:phosphorelay signal transduction system"/>
    <property type="evidence" value="ECO:0007669"/>
    <property type="project" value="InterPro"/>
</dbReference>
<keyword evidence="1" id="KW-0597">Phosphoprotein</keyword>
<dbReference type="EMBL" id="JXYS01000003">
    <property type="protein sequence ID" value="KJF18928.1"/>
    <property type="molecule type" value="Genomic_DNA"/>
</dbReference>
<reference evidence="3 4" key="1">
    <citation type="submission" date="2015-01" db="EMBL/GenBank/DDBJ databases">
        <title>Draft genome of the acidophilic iron oxidizer Acidithrix ferrooxidans strain Py-F3.</title>
        <authorList>
            <person name="Poehlein A."/>
            <person name="Eisen S."/>
            <person name="Schloemann M."/>
            <person name="Johnson B.D."/>
            <person name="Daniel R."/>
            <person name="Muehling M."/>
        </authorList>
    </citation>
    <scope>NUCLEOTIDE SEQUENCE [LARGE SCALE GENOMIC DNA]</scope>
    <source>
        <strain evidence="3 4">Py-F3</strain>
    </source>
</reference>
<dbReference type="Gene3D" id="3.40.50.2300">
    <property type="match status" value="1"/>
</dbReference>
<name>A0A0D8HLY9_9ACTN</name>